<feature type="compositionally biased region" description="Polar residues" evidence="1">
    <location>
        <begin position="322"/>
        <end position="331"/>
    </location>
</feature>
<dbReference type="InterPro" id="IPR050902">
    <property type="entry name" value="ABC_Transporter_SBP"/>
</dbReference>
<gene>
    <name evidence="4" type="ORF">MW046_02735</name>
</gene>
<evidence type="ECO:0000256" key="1">
    <source>
        <dbReference type="SAM" id="MobiDB-lite"/>
    </source>
</evidence>
<dbReference type="NCBIfam" id="TIGR04281">
    <property type="entry name" value="peripla_PGF_1"/>
    <property type="match status" value="1"/>
</dbReference>
<evidence type="ECO:0000259" key="3">
    <source>
        <dbReference type="PROSITE" id="PS50983"/>
    </source>
</evidence>
<dbReference type="Gene3D" id="3.40.50.1980">
    <property type="entry name" value="Nitrogenase molybdenum iron protein domain"/>
    <property type="match status" value="2"/>
</dbReference>
<dbReference type="GO" id="GO:0071281">
    <property type="term" value="P:cellular response to iron ion"/>
    <property type="evidence" value="ECO:0007669"/>
    <property type="project" value="TreeGrafter"/>
</dbReference>
<dbReference type="InterPro" id="IPR026469">
    <property type="entry name" value="Peripla_PGF_1"/>
</dbReference>
<dbReference type="Pfam" id="PF01497">
    <property type="entry name" value="Peripla_BP_2"/>
    <property type="match status" value="1"/>
</dbReference>
<feature type="transmembrane region" description="Helical" evidence="2">
    <location>
        <begin position="335"/>
        <end position="354"/>
    </location>
</feature>
<organism evidence="4 5">
    <name type="scientific">Halocatena salina</name>
    <dbReference type="NCBI Taxonomy" id="2934340"/>
    <lineage>
        <taxon>Archaea</taxon>
        <taxon>Methanobacteriati</taxon>
        <taxon>Methanobacteriota</taxon>
        <taxon>Stenosarchaea group</taxon>
        <taxon>Halobacteria</taxon>
        <taxon>Halobacteriales</taxon>
        <taxon>Natronomonadaceae</taxon>
        <taxon>Halocatena</taxon>
    </lineage>
</organism>
<dbReference type="PROSITE" id="PS50983">
    <property type="entry name" value="FE_B12_PBP"/>
    <property type="match status" value="1"/>
</dbReference>
<dbReference type="RefSeq" id="WP_247994038.1">
    <property type="nucleotide sequence ID" value="NZ_CP096019.1"/>
</dbReference>
<evidence type="ECO:0000256" key="2">
    <source>
        <dbReference type="SAM" id="Phobius"/>
    </source>
</evidence>
<dbReference type="PANTHER" id="PTHR30535:SF34">
    <property type="entry name" value="MOLYBDATE-BINDING PROTEIN MOLA"/>
    <property type="match status" value="1"/>
</dbReference>
<dbReference type="InterPro" id="IPR002491">
    <property type="entry name" value="ABC_transptr_periplasmic_BD"/>
</dbReference>
<protein>
    <submittedName>
        <fullName evidence="4">PGF-CTERM-anchored ABC transporter substrate-binding protein</fullName>
    </submittedName>
</protein>
<dbReference type="PANTHER" id="PTHR30535">
    <property type="entry name" value="VITAMIN B12-BINDING PROTEIN"/>
    <property type="match status" value="1"/>
</dbReference>
<feature type="region of interest" description="Disordered" evidence="1">
    <location>
        <begin position="307"/>
        <end position="331"/>
    </location>
</feature>
<reference evidence="4" key="1">
    <citation type="submission" date="2022-04" db="EMBL/GenBank/DDBJ databases">
        <title>Halocatena sp. nov., isolated from a salt lake.</title>
        <authorList>
            <person name="Cui H.-L."/>
        </authorList>
    </citation>
    <scope>NUCLEOTIDE SEQUENCE</scope>
    <source>
        <strain evidence="4">AD-1</strain>
    </source>
</reference>
<name>A0A8U0A2E7_9EURY</name>
<dbReference type="AlphaFoldDB" id="A0A8U0A2E7"/>
<keyword evidence="2" id="KW-1133">Transmembrane helix</keyword>
<dbReference type="EMBL" id="CP096019">
    <property type="protein sequence ID" value="UPM43371.1"/>
    <property type="molecule type" value="Genomic_DNA"/>
</dbReference>
<dbReference type="KEGG" id="haad:MW046_02735"/>
<dbReference type="Proteomes" id="UP000831768">
    <property type="component" value="Chromosome"/>
</dbReference>
<feature type="domain" description="Fe/B12 periplasmic-binding" evidence="3">
    <location>
        <begin position="58"/>
        <end position="306"/>
    </location>
</feature>
<proteinExistence type="predicted"/>
<dbReference type="SUPFAM" id="SSF53807">
    <property type="entry name" value="Helical backbone' metal receptor"/>
    <property type="match status" value="1"/>
</dbReference>
<accession>A0A8U0A2E7</accession>
<evidence type="ECO:0000313" key="4">
    <source>
        <dbReference type="EMBL" id="UPM43371.1"/>
    </source>
</evidence>
<keyword evidence="2" id="KW-0812">Transmembrane</keyword>
<keyword evidence="2" id="KW-0472">Membrane</keyword>
<dbReference type="GeneID" id="71926928"/>
<sequence length="356" mass="37263">MNRVIVFLVGVVLFSTMPAAVGAPVSVSAQSAQPSCSFPFSATDATGTHVTVDSEPERVVALQPSAAQTMWEIDADGKVVGMPIGPTTSYLNGSESRTDVTGDDGFSTSIETVVSAEPDLVLAPNSVPNETVETLRSAGLTVYKFGLSESIEDVSTKTSHTGRLVGACEAASQRAEAMNETVASIESATTDQDRPRVLYVMSDGYTPGNGTFIHEIITSAGAENVAATANITGYQQINPETVIQRDPQWIITPDHMSALPNRTAYAETTALQNDQTVSVDSNYVSQPAPRVVRPMKTLAQTFHPDAFSASTASSPGDERTDVTSGPQATATTGPGFSVVAAVLAVLTLSGALFARR</sequence>
<evidence type="ECO:0000313" key="5">
    <source>
        <dbReference type="Proteomes" id="UP000831768"/>
    </source>
</evidence>
<keyword evidence="5" id="KW-1185">Reference proteome</keyword>